<evidence type="ECO:0000256" key="11">
    <source>
        <dbReference type="RuleBase" id="RU004238"/>
    </source>
</evidence>
<gene>
    <name evidence="14" type="ORF">APTSU1_001615600</name>
</gene>
<dbReference type="InterPro" id="IPR003006">
    <property type="entry name" value="Ig/MHC_CS"/>
</dbReference>
<keyword evidence="7 12" id="KW-0472">Membrane</keyword>
<evidence type="ECO:0000256" key="6">
    <source>
        <dbReference type="ARBA" id="ARBA00023130"/>
    </source>
</evidence>
<evidence type="ECO:0000256" key="2">
    <source>
        <dbReference type="ARBA" id="ARBA00007394"/>
    </source>
</evidence>
<dbReference type="SUPFAM" id="SSF48726">
    <property type="entry name" value="Immunoglobulin"/>
    <property type="match status" value="1"/>
</dbReference>
<evidence type="ECO:0000313" key="14">
    <source>
        <dbReference type="EMBL" id="GAB1300918.1"/>
    </source>
</evidence>
<evidence type="ECO:0000313" key="15">
    <source>
        <dbReference type="Proteomes" id="UP001623349"/>
    </source>
</evidence>
<keyword evidence="15" id="KW-1185">Reference proteome</keyword>
<dbReference type="InterPro" id="IPR014745">
    <property type="entry name" value="MHC_II_a/b_N"/>
</dbReference>
<dbReference type="InterPro" id="IPR007110">
    <property type="entry name" value="Ig-like_dom"/>
</dbReference>
<evidence type="ECO:0000256" key="8">
    <source>
        <dbReference type="ARBA" id="ARBA00023157"/>
    </source>
</evidence>
<dbReference type="PANTHER" id="PTHR19944:SF64">
    <property type="entry name" value="HLA CLASS II HISTOCOMPATIBILITY ANTIGEN, DP ALPHA 1 CHAIN"/>
    <property type="match status" value="1"/>
</dbReference>
<feature type="transmembrane region" description="Helical" evidence="12">
    <location>
        <begin position="260"/>
        <end position="278"/>
    </location>
</feature>
<dbReference type="PANTHER" id="PTHR19944">
    <property type="entry name" value="MHC CLASS II-RELATED"/>
    <property type="match status" value="1"/>
</dbReference>
<feature type="domain" description="Ig-like" evidence="13">
    <location>
        <begin position="151"/>
        <end position="251"/>
    </location>
</feature>
<evidence type="ECO:0000256" key="1">
    <source>
        <dbReference type="ARBA" id="ARBA00004479"/>
    </source>
</evidence>
<dbReference type="Gene3D" id="3.10.320.10">
    <property type="entry name" value="Class II Histocompatibility Antigen, M Beta Chain, Chain B, domain 1"/>
    <property type="match status" value="1"/>
</dbReference>
<dbReference type="SMART" id="SM00407">
    <property type="entry name" value="IGc1"/>
    <property type="match status" value="1"/>
</dbReference>
<accession>A0ABQ0FNV0</accession>
<dbReference type="InterPro" id="IPR036179">
    <property type="entry name" value="Ig-like_dom_sf"/>
</dbReference>
<dbReference type="PROSITE" id="PS00290">
    <property type="entry name" value="IG_MHC"/>
    <property type="match status" value="1"/>
</dbReference>
<keyword evidence="3 12" id="KW-0812">Transmembrane</keyword>
<evidence type="ECO:0000256" key="3">
    <source>
        <dbReference type="ARBA" id="ARBA00022692"/>
    </source>
</evidence>
<comment type="subcellular location">
    <subcellularLocation>
        <location evidence="1">Membrane</location>
        <topology evidence="1">Single-pass type I membrane protein</topology>
    </subcellularLocation>
</comment>
<dbReference type="PROSITE" id="PS50835">
    <property type="entry name" value="IG_LIKE"/>
    <property type="match status" value="1"/>
</dbReference>
<keyword evidence="8" id="KW-1015">Disulfide bond</keyword>
<evidence type="ECO:0000259" key="13">
    <source>
        <dbReference type="PROSITE" id="PS50835"/>
    </source>
</evidence>
<dbReference type="Pfam" id="PF07654">
    <property type="entry name" value="C1-set"/>
    <property type="match status" value="1"/>
</dbReference>
<dbReference type="InterPro" id="IPR011162">
    <property type="entry name" value="MHC_I/II-like_Ag-recog"/>
</dbReference>
<dbReference type="InterPro" id="IPR001003">
    <property type="entry name" value="MHC_II_a_N"/>
</dbReference>
<organism evidence="14 15">
    <name type="scientific">Apodemus speciosus</name>
    <name type="common">Large Japanese field mouse</name>
    <dbReference type="NCBI Taxonomy" id="105296"/>
    <lineage>
        <taxon>Eukaryota</taxon>
        <taxon>Metazoa</taxon>
        <taxon>Chordata</taxon>
        <taxon>Craniata</taxon>
        <taxon>Vertebrata</taxon>
        <taxon>Euteleostomi</taxon>
        <taxon>Mammalia</taxon>
        <taxon>Eutheria</taxon>
        <taxon>Euarchontoglires</taxon>
        <taxon>Glires</taxon>
        <taxon>Rodentia</taxon>
        <taxon>Myomorpha</taxon>
        <taxon>Muroidea</taxon>
        <taxon>Muridae</taxon>
        <taxon>Murinae</taxon>
        <taxon>Apodemus</taxon>
    </lineage>
</organism>
<keyword evidence="9" id="KW-0325">Glycoprotein</keyword>
<sequence>MFETKADTLRASSFLAFLLSLLGSGAIKGILLCSSCWPRTLYVDKTGLGLIEGGSACLCFLSAGIKAEHVAIYDIFVQTQHPSGECMYAFDGDKQFYVDLDREETVWDLPEFSAVYGFDAQEALPYIVSLKKNLRALIQRHNVTQAPSEPPEVTVFPKNPVELGQPNVLICHIDRFFPPVLNVTWLRNGQLVTEGTSETIFLPSTELRFHKFHYLTFIPMAQDVYDCRVEHWGQGQPSLGHWEVQEPVQVSEAVETAVCALGLVVGLLGIMVGNVLILRAPHSSHNPWTQEPLVMIFLERTRPGEDALNLFRCFIALAVLELCDLAGLELTEGSASLMDLNCSALSTITSKFVSCWMSGTRS</sequence>
<comment type="similarity">
    <text evidence="2 11">Belongs to the MHC class II family.</text>
</comment>
<evidence type="ECO:0000256" key="4">
    <source>
        <dbReference type="ARBA" id="ARBA00022859"/>
    </source>
</evidence>
<comment type="caution">
    <text evidence="14">The sequence shown here is derived from an EMBL/GenBank/DDBJ whole genome shotgun (WGS) entry which is preliminary data.</text>
</comment>
<protein>
    <submittedName>
        <fullName evidence="14">H-2 class II histocompatibility antigen, I-E alpha chain</fullName>
    </submittedName>
</protein>
<evidence type="ECO:0000256" key="10">
    <source>
        <dbReference type="ARBA" id="ARBA00023182"/>
    </source>
</evidence>
<evidence type="ECO:0000256" key="5">
    <source>
        <dbReference type="ARBA" id="ARBA00022989"/>
    </source>
</evidence>
<dbReference type="CDD" id="cd05767">
    <property type="entry name" value="IgC1_MHC_II_alpha"/>
    <property type="match status" value="1"/>
</dbReference>
<name>A0ABQ0FNV0_APOSI</name>
<keyword evidence="10" id="KW-0491">MHC II</keyword>
<dbReference type="Pfam" id="PF00993">
    <property type="entry name" value="MHC_II_alpha"/>
    <property type="match status" value="1"/>
</dbReference>
<dbReference type="EMBL" id="BAAFST010000017">
    <property type="protein sequence ID" value="GAB1300918.1"/>
    <property type="molecule type" value="Genomic_DNA"/>
</dbReference>
<proteinExistence type="inferred from homology"/>
<keyword evidence="5 12" id="KW-1133">Transmembrane helix</keyword>
<dbReference type="InterPro" id="IPR013783">
    <property type="entry name" value="Ig-like_fold"/>
</dbReference>
<keyword evidence="6" id="KW-1064">Adaptive immunity</keyword>
<evidence type="ECO:0000256" key="12">
    <source>
        <dbReference type="SAM" id="Phobius"/>
    </source>
</evidence>
<dbReference type="InterPro" id="IPR003597">
    <property type="entry name" value="Ig_C1-set"/>
</dbReference>
<reference evidence="14 15" key="1">
    <citation type="submission" date="2024-08" db="EMBL/GenBank/DDBJ databases">
        <title>The draft genome of Apodemus speciosus.</title>
        <authorList>
            <person name="Nabeshima K."/>
            <person name="Suzuki S."/>
            <person name="Onuma M."/>
        </authorList>
    </citation>
    <scope>NUCLEOTIDE SEQUENCE [LARGE SCALE GENOMIC DNA]</scope>
    <source>
        <strain evidence="14">IB14-021</strain>
    </source>
</reference>
<evidence type="ECO:0000256" key="9">
    <source>
        <dbReference type="ARBA" id="ARBA00023180"/>
    </source>
</evidence>
<dbReference type="Gene3D" id="2.60.40.10">
    <property type="entry name" value="Immunoglobulins"/>
    <property type="match status" value="1"/>
</dbReference>
<dbReference type="SUPFAM" id="SSF54452">
    <property type="entry name" value="MHC antigen-recognition domain"/>
    <property type="match status" value="1"/>
</dbReference>
<evidence type="ECO:0000256" key="7">
    <source>
        <dbReference type="ARBA" id="ARBA00023136"/>
    </source>
</evidence>
<dbReference type="InterPro" id="IPR050160">
    <property type="entry name" value="MHC/Immunoglobulin"/>
</dbReference>
<dbReference type="SMART" id="SM00920">
    <property type="entry name" value="MHC_II_alpha"/>
    <property type="match status" value="1"/>
</dbReference>
<dbReference type="Proteomes" id="UP001623349">
    <property type="component" value="Unassembled WGS sequence"/>
</dbReference>
<keyword evidence="4" id="KW-0391">Immunity</keyword>